<proteinExistence type="predicted"/>
<protein>
    <submittedName>
        <fullName evidence="2">Uncharacterized protein</fullName>
    </submittedName>
</protein>
<dbReference type="Proteomes" id="UP000007015">
    <property type="component" value="Chromosome 6"/>
</dbReference>
<accession>B8B226</accession>
<dbReference type="AlphaFoldDB" id="B8B226"/>
<evidence type="ECO:0000256" key="1">
    <source>
        <dbReference type="SAM" id="MobiDB-lite"/>
    </source>
</evidence>
<gene>
    <name evidence="2" type="ORF">OsI_22967</name>
</gene>
<dbReference type="EMBL" id="CM000131">
    <property type="protein sequence ID" value="EEC80608.1"/>
    <property type="molecule type" value="Genomic_DNA"/>
</dbReference>
<keyword evidence="3" id="KW-1185">Reference proteome</keyword>
<name>B8B226_ORYSI</name>
<organism evidence="2 3">
    <name type="scientific">Oryza sativa subsp. indica</name>
    <name type="common">Rice</name>
    <dbReference type="NCBI Taxonomy" id="39946"/>
    <lineage>
        <taxon>Eukaryota</taxon>
        <taxon>Viridiplantae</taxon>
        <taxon>Streptophyta</taxon>
        <taxon>Embryophyta</taxon>
        <taxon>Tracheophyta</taxon>
        <taxon>Spermatophyta</taxon>
        <taxon>Magnoliopsida</taxon>
        <taxon>Liliopsida</taxon>
        <taxon>Poales</taxon>
        <taxon>Poaceae</taxon>
        <taxon>BOP clade</taxon>
        <taxon>Oryzoideae</taxon>
        <taxon>Oryzeae</taxon>
        <taxon>Oryzinae</taxon>
        <taxon>Oryza</taxon>
        <taxon>Oryza sativa</taxon>
    </lineage>
</organism>
<dbReference type="Gramene" id="BGIOSGA021246-TA">
    <property type="protein sequence ID" value="BGIOSGA021246-PA"/>
    <property type="gene ID" value="BGIOSGA021246"/>
</dbReference>
<dbReference type="OMA" id="KMQVSAY"/>
<reference evidence="2 3" key="1">
    <citation type="journal article" date="2005" name="PLoS Biol.">
        <title>The genomes of Oryza sativa: a history of duplications.</title>
        <authorList>
            <person name="Yu J."/>
            <person name="Wang J."/>
            <person name="Lin W."/>
            <person name="Li S."/>
            <person name="Li H."/>
            <person name="Zhou J."/>
            <person name="Ni P."/>
            <person name="Dong W."/>
            <person name="Hu S."/>
            <person name="Zeng C."/>
            <person name="Zhang J."/>
            <person name="Zhang Y."/>
            <person name="Li R."/>
            <person name="Xu Z."/>
            <person name="Li S."/>
            <person name="Li X."/>
            <person name="Zheng H."/>
            <person name="Cong L."/>
            <person name="Lin L."/>
            <person name="Yin J."/>
            <person name="Geng J."/>
            <person name="Li G."/>
            <person name="Shi J."/>
            <person name="Liu J."/>
            <person name="Lv H."/>
            <person name="Li J."/>
            <person name="Wang J."/>
            <person name="Deng Y."/>
            <person name="Ran L."/>
            <person name="Shi X."/>
            <person name="Wang X."/>
            <person name="Wu Q."/>
            <person name="Li C."/>
            <person name="Ren X."/>
            <person name="Wang J."/>
            <person name="Wang X."/>
            <person name="Li D."/>
            <person name="Liu D."/>
            <person name="Zhang X."/>
            <person name="Ji Z."/>
            <person name="Zhao W."/>
            <person name="Sun Y."/>
            <person name="Zhang Z."/>
            <person name="Bao J."/>
            <person name="Han Y."/>
            <person name="Dong L."/>
            <person name="Ji J."/>
            <person name="Chen P."/>
            <person name="Wu S."/>
            <person name="Liu J."/>
            <person name="Xiao Y."/>
            <person name="Bu D."/>
            <person name="Tan J."/>
            <person name="Yang L."/>
            <person name="Ye C."/>
            <person name="Zhang J."/>
            <person name="Xu J."/>
            <person name="Zhou Y."/>
            <person name="Yu Y."/>
            <person name="Zhang B."/>
            <person name="Zhuang S."/>
            <person name="Wei H."/>
            <person name="Liu B."/>
            <person name="Lei M."/>
            <person name="Yu H."/>
            <person name="Li Y."/>
            <person name="Xu H."/>
            <person name="Wei S."/>
            <person name="He X."/>
            <person name="Fang L."/>
            <person name="Zhang Z."/>
            <person name="Zhang Y."/>
            <person name="Huang X."/>
            <person name="Su Z."/>
            <person name="Tong W."/>
            <person name="Li J."/>
            <person name="Tong Z."/>
            <person name="Li S."/>
            <person name="Ye J."/>
            <person name="Wang L."/>
            <person name="Fang L."/>
            <person name="Lei T."/>
            <person name="Chen C."/>
            <person name="Chen H."/>
            <person name="Xu Z."/>
            <person name="Li H."/>
            <person name="Huang H."/>
            <person name="Zhang F."/>
            <person name="Xu H."/>
            <person name="Li N."/>
            <person name="Zhao C."/>
            <person name="Li S."/>
            <person name="Dong L."/>
            <person name="Huang Y."/>
            <person name="Li L."/>
            <person name="Xi Y."/>
            <person name="Qi Q."/>
            <person name="Li W."/>
            <person name="Zhang B."/>
            <person name="Hu W."/>
            <person name="Zhang Y."/>
            <person name="Tian X."/>
            <person name="Jiao Y."/>
            <person name="Liang X."/>
            <person name="Jin J."/>
            <person name="Gao L."/>
            <person name="Zheng W."/>
            <person name="Hao B."/>
            <person name="Liu S."/>
            <person name="Wang W."/>
            <person name="Yuan L."/>
            <person name="Cao M."/>
            <person name="McDermott J."/>
            <person name="Samudrala R."/>
            <person name="Wang J."/>
            <person name="Wong G.K."/>
            <person name="Yang H."/>
        </authorList>
    </citation>
    <scope>NUCLEOTIDE SEQUENCE [LARGE SCALE GENOMIC DNA]</scope>
    <source>
        <strain evidence="3">cv. 93-11</strain>
    </source>
</reference>
<dbReference type="HOGENOM" id="CLU_2473025_0_0_1"/>
<feature type="region of interest" description="Disordered" evidence="1">
    <location>
        <begin position="34"/>
        <end position="54"/>
    </location>
</feature>
<evidence type="ECO:0000313" key="2">
    <source>
        <dbReference type="EMBL" id="EEC80608.1"/>
    </source>
</evidence>
<evidence type="ECO:0000313" key="3">
    <source>
        <dbReference type="Proteomes" id="UP000007015"/>
    </source>
</evidence>
<sequence>MCRPGSSSPHNPPAGLDLPSLSGAPAACLLSLLSSRGWGPSGRPPPRYRASLSSSRKMQVSAYLFYHLDISLYVLCSRLCFVVEGCMQ</sequence>